<sequence>MADKAGTADEHGDDDGTLPDGALLRAVFADLGAGVYLTDHTGRITAVNPRAVTLLGRPAAALLGAEDHDLLHRGTGGEVIPRTACQVAEVLEHGRVVRGEIECDTFLDGGGHLLPVAWVASPIRRDGRIRGAAVLFVDATDRQAAARRQADQLAALEDLTERLTALTEITTVLTQTLDVDEALGRLGRLTVPRLADWAAVDLYAGPHDIRRVTIAAPQGHGGGQVWQGPLPPLTDSSQAPLAHVLRSGEAVLLGPDDVAAPADTPLAVAHRELYTAFGAASMIIAPLRTSRQVLGALTVARVDPAHPFDVADLTLITDIGRRAGLAVDNARLFGQQRDVAETMQRHLLAPLPCVDHLGLAARYRPAPKGSQVGGDWYDAFLLMDGVTALVIGDVAGHDLKAAADMAQLRNMLRSLAWDRREPPSVIIDRLDNAMIAVSDIPMATMVMARVEGPQEGPWQLHWVSAGHPPPLLVTADGHTRYLESGQNLLLGVGLEDGTSRYDAIEPLPERSTLLLYTDGLIETAGADLDVGMNRLRRHAAALACRPLDEFCDQLLERMASDGTDDIALLAMRLPGAGTGADV</sequence>
<evidence type="ECO:0000256" key="9">
    <source>
        <dbReference type="ARBA" id="ARBA00022842"/>
    </source>
</evidence>
<dbReference type="Gene3D" id="3.30.450.20">
    <property type="entry name" value="PAS domain"/>
    <property type="match status" value="1"/>
</dbReference>
<dbReference type="PANTHER" id="PTHR43156:SF2">
    <property type="entry name" value="STAGE II SPORULATION PROTEIN E"/>
    <property type="match status" value="1"/>
</dbReference>
<keyword evidence="8" id="KW-0067">ATP-binding</keyword>
<evidence type="ECO:0000313" key="17">
    <source>
        <dbReference type="EMBL" id="GIH92912.1"/>
    </source>
</evidence>
<evidence type="ECO:0000313" key="18">
    <source>
        <dbReference type="Proteomes" id="UP000619788"/>
    </source>
</evidence>
<comment type="function">
    <text evidence="13">Primarily acts as an independent SigF regulator that is sensitive to the osmosensory signal, mediating the cross talk of PknD with the SigF regulon. Possesses both phosphatase and kinase activities. The kinase domain functions as a classic anti-sigma factor-like kinase to phosphorylate the anti-anti-sigma factor domain at the canonical regulatory site, and the phosphatase domain antagonizes this activity.</text>
</comment>
<dbReference type="Gene3D" id="3.30.450.40">
    <property type="match status" value="1"/>
</dbReference>
<keyword evidence="9" id="KW-0460">Magnesium</keyword>
<keyword evidence="4" id="KW-0479">Metal-binding</keyword>
<dbReference type="SMART" id="SM00091">
    <property type="entry name" value="PAS"/>
    <property type="match status" value="1"/>
</dbReference>
<dbReference type="CDD" id="cd00130">
    <property type="entry name" value="PAS"/>
    <property type="match status" value="1"/>
</dbReference>
<keyword evidence="3" id="KW-0808">Transferase</keyword>
<evidence type="ECO:0000256" key="13">
    <source>
        <dbReference type="ARBA" id="ARBA00056274"/>
    </source>
</evidence>
<dbReference type="GO" id="GO:0046872">
    <property type="term" value="F:metal ion binding"/>
    <property type="evidence" value="ECO:0007669"/>
    <property type="project" value="UniProtKB-KW"/>
</dbReference>
<feature type="domain" description="PAS" evidence="16">
    <location>
        <begin position="20"/>
        <end position="72"/>
    </location>
</feature>
<evidence type="ECO:0000256" key="4">
    <source>
        <dbReference type="ARBA" id="ARBA00022723"/>
    </source>
</evidence>
<dbReference type="InterPro" id="IPR029016">
    <property type="entry name" value="GAF-like_dom_sf"/>
</dbReference>
<comment type="catalytic activity">
    <reaction evidence="12">
        <text>O-phospho-L-seryl-[protein] + H2O = L-seryl-[protein] + phosphate</text>
        <dbReference type="Rhea" id="RHEA:20629"/>
        <dbReference type="Rhea" id="RHEA-COMP:9863"/>
        <dbReference type="Rhea" id="RHEA-COMP:11604"/>
        <dbReference type="ChEBI" id="CHEBI:15377"/>
        <dbReference type="ChEBI" id="CHEBI:29999"/>
        <dbReference type="ChEBI" id="CHEBI:43474"/>
        <dbReference type="ChEBI" id="CHEBI:83421"/>
        <dbReference type="EC" id="3.1.3.16"/>
    </reaction>
</comment>
<dbReference type="Pfam" id="PF08448">
    <property type="entry name" value="PAS_4"/>
    <property type="match status" value="1"/>
</dbReference>
<dbReference type="Proteomes" id="UP000619788">
    <property type="component" value="Unassembled WGS sequence"/>
</dbReference>
<dbReference type="InterPro" id="IPR035965">
    <property type="entry name" value="PAS-like_dom_sf"/>
</dbReference>
<reference evidence="17 18" key="1">
    <citation type="submission" date="2021-01" db="EMBL/GenBank/DDBJ databases">
        <title>Whole genome shotgun sequence of Planobispora siamensis NBRC 107568.</title>
        <authorList>
            <person name="Komaki H."/>
            <person name="Tamura T."/>
        </authorList>
    </citation>
    <scope>NUCLEOTIDE SEQUENCE [LARGE SCALE GENOMIC DNA]</scope>
    <source>
        <strain evidence="17 18">NBRC 107568</strain>
    </source>
</reference>
<dbReference type="InterPro" id="IPR001932">
    <property type="entry name" value="PPM-type_phosphatase-like_dom"/>
</dbReference>
<dbReference type="EC" id="3.1.3.16" evidence="1"/>
<keyword evidence="18" id="KW-1185">Reference proteome</keyword>
<evidence type="ECO:0000256" key="7">
    <source>
        <dbReference type="ARBA" id="ARBA00022801"/>
    </source>
</evidence>
<evidence type="ECO:0000259" key="16">
    <source>
        <dbReference type="PROSITE" id="PS50112"/>
    </source>
</evidence>
<dbReference type="GO" id="GO:0016301">
    <property type="term" value="F:kinase activity"/>
    <property type="evidence" value="ECO:0007669"/>
    <property type="project" value="UniProtKB-KW"/>
</dbReference>
<dbReference type="Gene3D" id="3.60.40.10">
    <property type="entry name" value="PPM-type phosphatase domain"/>
    <property type="match status" value="1"/>
</dbReference>
<evidence type="ECO:0000256" key="8">
    <source>
        <dbReference type="ARBA" id="ARBA00022840"/>
    </source>
</evidence>
<proteinExistence type="predicted"/>
<keyword evidence="10" id="KW-0904">Protein phosphatase</keyword>
<keyword evidence="11" id="KW-0464">Manganese</keyword>
<dbReference type="SMART" id="SM00065">
    <property type="entry name" value="GAF"/>
    <property type="match status" value="1"/>
</dbReference>
<dbReference type="FunFam" id="3.30.450.40:FF:000035">
    <property type="entry name" value="PAS sensor protein"/>
    <property type="match status" value="1"/>
</dbReference>
<keyword evidence="2" id="KW-0597">Phosphoprotein</keyword>
<evidence type="ECO:0000256" key="12">
    <source>
        <dbReference type="ARBA" id="ARBA00047761"/>
    </source>
</evidence>
<organism evidence="17 18">
    <name type="scientific">Planobispora siamensis</name>
    <dbReference type="NCBI Taxonomy" id="936338"/>
    <lineage>
        <taxon>Bacteria</taxon>
        <taxon>Bacillati</taxon>
        <taxon>Actinomycetota</taxon>
        <taxon>Actinomycetes</taxon>
        <taxon>Streptosporangiales</taxon>
        <taxon>Streptosporangiaceae</taxon>
        <taxon>Planobispora</taxon>
    </lineage>
</organism>
<dbReference type="InterPro" id="IPR003018">
    <property type="entry name" value="GAF"/>
</dbReference>
<evidence type="ECO:0000256" key="10">
    <source>
        <dbReference type="ARBA" id="ARBA00022912"/>
    </source>
</evidence>
<dbReference type="InterPro" id="IPR000014">
    <property type="entry name" value="PAS"/>
</dbReference>
<comment type="caution">
    <text evidence="17">The sequence shown here is derived from an EMBL/GenBank/DDBJ whole genome shotgun (WGS) entry which is preliminary data.</text>
</comment>
<evidence type="ECO:0000256" key="15">
    <source>
        <dbReference type="ARBA" id="ARBA00081350"/>
    </source>
</evidence>
<keyword evidence="6" id="KW-0418">Kinase</keyword>
<dbReference type="AlphaFoldDB" id="A0A8J3WLW1"/>
<dbReference type="PROSITE" id="PS50112">
    <property type="entry name" value="PAS"/>
    <property type="match status" value="1"/>
</dbReference>
<dbReference type="InterPro" id="IPR036457">
    <property type="entry name" value="PPM-type-like_dom_sf"/>
</dbReference>
<accession>A0A8J3WLW1</accession>
<dbReference type="SMART" id="SM00331">
    <property type="entry name" value="PP2C_SIG"/>
    <property type="match status" value="1"/>
</dbReference>
<dbReference type="Pfam" id="PF01590">
    <property type="entry name" value="GAF"/>
    <property type="match status" value="1"/>
</dbReference>
<evidence type="ECO:0000256" key="14">
    <source>
        <dbReference type="ARBA" id="ARBA00075117"/>
    </source>
</evidence>
<evidence type="ECO:0000256" key="6">
    <source>
        <dbReference type="ARBA" id="ARBA00022777"/>
    </source>
</evidence>
<evidence type="ECO:0000256" key="5">
    <source>
        <dbReference type="ARBA" id="ARBA00022741"/>
    </source>
</evidence>
<dbReference type="SUPFAM" id="SSF55785">
    <property type="entry name" value="PYP-like sensor domain (PAS domain)"/>
    <property type="match status" value="1"/>
</dbReference>
<evidence type="ECO:0000256" key="11">
    <source>
        <dbReference type="ARBA" id="ARBA00023211"/>
    </source>
</evidence>
<dbReference type="SUPFAM" id="SSF55781">
    <property type="entry name" value="GAF domain-like"/>
    <property type="match status" value="1"/>
</dbReference>
<protein>
    <recommendedName>
        <fullName evidence="1">protein-serine/threonine phosphatase</fullName>
        <ecNumber evidence="1">3.1.3.16</ecNumber>
    </recommendedName>
    <alternativeName>
        <fullName evidence="15">Protein-serine/threonine phosphatase</fullName>
    </alternativeName>
    <alternativeName>
        <fullName evidence="14">Serine/threonine-protein kinase</fullName>
    </alternativeName>
</protein>
<dbReference type="GO" id="GO:0004722">
    <property type="term" value="F:protein serine/threonine phosphatase activity"/>
    <property type="evidence" value="ECO:0007669"/>
    <property type="project" value="UniProtKB-EC"/>
</dbReference>
<dbReference type="FunFam" id="3.60.40.10:FF:000005">
    <property type="entry name" value="Serine/threonine protein phosphatase"/>
    <property type="match status" value="1"/>
</dbReference>
<dbReference type="NCBIfam" id="TIGR00229">
    <property type="entry name" value="sensory_box"/>
    <property type="match status" value="1"/>
</dbReference>
<dbReference type="EMBL" id="BOOJ01000030">
    <property type="protein sequence ID" value="GIH92912.1"/>
    <property type="molecule type" value="Genomic_DNA"/>
</dbReference>
<keyword evidence="7" id="KW-0378">Hydrolase</keyword>
<dbReference type="InterPro" id="IPR052016">
    <property type="entry name" value="Bact_Sigma-Reg"/>
</dbReference>
<evidence type="ECO:0000256" key="2">
    <source>
        <dbReference type="ARBA" id="ARBA00022553"/>
    </source>
</evidence>
<dbReference type="InterPro" id="IPR013656">
    <property type="entry name" value="PAS_4"/>
</dbReference>
<name>A0A8J3WLW1_9ACTN</name>
<evidence type="ECO:0000256" key="3">
    <source>
        <dbReference type="ARBA" id="ARBA00022679"/>
    </source>
</evidence>
<dbReference type="PANTHER" id="PTHR43156">
    <property type="entry name" value="STAGE II SPORULATION PROTEIN E-RELATED"/>
    <property type="match status" value="1"/>
</dbReference>
<evidence type="ECO:0000256" key="1">
    <source>
        <dbReference type="ARBA" id="ARBA00013081"/>
    </source>
</evidence>
<dbReference type="Pfam" id="PF07228">
    <property type="entry name" value="SpoIIE"/>
    <property type="match status" value="1"/>
</dbReference>
<dbReference type="GO" id="GO:0005524">
    <property type="term" value="F:ATP binding"/>
    <property type="evidence" value="ECO:0007669"/>
    <property type="project" value="UniProtKB-KW"/>
</dbReference>
<keyword evidence="5" id="KW-0547">Nucleotide-binding</keyword>
<gene>
    <name evidence="17" type="ORF">Psi01_35420</name>
</gene>
<dbReference type="SUPFAM" id="SSF81606">
    <property type="entry name" value="PP2C-like"/>
    <property type="match status" value="1"/>
</dbReference>